<dbReference type="PATRIC" id="fig|68170.10.peg.5560"/>
<dbReference type="InterPro" id="IPR036388">
    <property type="entry name" value="WH-like_DNA-bd_sf"/>
</dbReference>
<dbReference type="Gene3D" id="1.10.10.10">
    <property type="entry name" value="Winged helix-like DNA-binding domain superfamily/Winged helix DNA-binding domain"/>
    <property type="match status" value="1"/>
</dbReference>
<dbReference type="InterPro" id="IPR011990">
    <property type="entry name" value="TPR-like_helical_dom_sf"/>
</dbReference>
<comment type="caution">
    <text evidence="5">The sequence shown here is derived from an EMBL/GenBank/DDBJ whole genome shotgun (WGS) entry which is preliminary data.</text>
</comment>
<keyword evidence="1" id="KW-0547">Nucleotide-binding</keyword>
<dbReference type="InterPro" id="IPR027417">
    <property type="entry name" value="P-loop_NTPase"/>
</dbReference>
<dbReference type="Proteomes" id="UP000033393">
    <property type="component" value="Unassembled WGS sequence"/>
</dbReference>
<dbReference type="InterPro" id="IPR016032">
    <property type="entry name" value="Sig_transdc_resp-reg_C-effctor"/>
</dbReference>
<name>A0A0F0GU46_LENAE</name>
<dbReference type="SUPFAM" id="SSF48452">
    <property type="entry name" value="TPR-like"/>
    <property type="match status" value="1"/>
</dbReference>
<dbReference type="InterPro" id="IPR000792">
    <property type="entry name" value="Tscrpt_reg_LuxR_C"/>
</dbReference>
<dbReference type="EMBL" id="JYJG01000153">
    <property type="protein sequence ID" value="KJK46830.1"/>
    <property type="molecule type" value="Genomic_DNA"/>
</dbReference>
<gene>
    <name evidence="5" type="ORF">UK23_22385</name>
</gene>
<dbReference type="Gene3D" id="3.40.50.300">
    <property type="entry name" value="P-loop containing nucleotide triphosphate hydrolases"/>
    <property type="match status" value="1"/>
</dbReference>
<dbReference type="SMART" id="SM00421">
    <property type="entry name" value="HTH_LUXR"/>
    <property type="match status" value="1"/>
</dbReference>
<protein>
    <recommendedName>
        <fullName evidence="4">HTH luxR-type domain-containing protein</fullName>
    </recommendedName>
</protein>
<feature type="domain" description="HTH luxR-type" evidence="4">
    <location>
        <begin position="868"/>
        <end position="931"/>
    </location>
</feature>
<dbReference type="PROSITE" id="PS50043">
    <property type="entry name" value="HTH_LUXR_2"/>
    <property type="match status" value="1"/>
</dbReference>
<dbReference type="PANTHER" id="PTHR16305">
    <property type="entry name" value="TESTICULAR SOLUBLE ADENYLYL CYCLASE"/>
    <property type="match status" value="1"/>
</dbReference>
<dbReference type="CDD" id="cd06170">
    <property type="entry name" value="LuxR_C_like"/>
    <property type="match status" value="1"/>
</dbReference>
<evidence type="ECO:0000256" key="2">
    <source>
        <dbReference type="ARBA" id="ARBA00022840"/>
    </source>
</evidence>
<dbReference type="PRINTS" id="PR00038">
    <property type="entry name" value="HTHLUXR"/>
</dbReference>
<dbReference type="Gene3D" id="1.25.40.10">
    <property type="entry name" value="Tetratricopeptide repeat domain"/>
    <property type="match status" value="1"/>
</dbReference>
<dbReference type="AlphaFoldDB" id="A0A0F0GU46"/>
<evidence type="ECO:0000313" key="5">
    <source>
        <dbReference type="EMBL" id="KJK46830.1"/>
    </source>
</evidence>
<dbReference type="GO" id="GO:0006355">
    <property type="term" value="P:regulation of DNA-templated transcription"/>
    <property type="evidence" value="ECO:0007669"/>
    <property type="project" value="InterPro"/>
</dbReference>
<dbReference type="RefSeq" id="WP_045313544.1">
    <property type="nucleotide sequence ID" value="NZ_JYJG01000153.1"/>
</dbReference>
<dbReference type="GO" id="GO:0005524">
    <property type="term" value="F:ATP binding"/>
    <property type="evidence" value="ECO:0007669"/>
    <property type="project" value="UniProtKB-KW"/>
</dbReference>
<evidence type="ECO:0000256" key="1">
    <source>
        <dbReference type="ARBA" id="ARBA00022741"/>
    </source>
</evidence>
<sequence length="931" mass="98993">MPAASTEGLLDRDDDLGQIDRALARALTGDGQVLLIEGAPGIGKTTLLAELRRRARAGGTTVLAARGGELERDFGFGIVRQLLEAQVAGAAEDERDRLLAGAASLAAPVFTATDVQENSGDVTYATLHGLYWLVANLAEQAPLVLSVDDAQWADAPSLRFLNHLAHRLDGLPVIIALTARPGIAAHRDDLRSLALEAAITILPQPLSEAAVGHLVQAGLGADAPAALRLACREATGGNPFLLAELLGELRRGADPDPAVVPHLAPERIAASVLLRVSRLHPAAPALTRAVAVLGPHATLANCCRLAELSPAAARSLVDSLADLGVLEGGDPLQFVHPIVRTAIYDDLPAAERSVSHAAAARLLADLYADQETIAVHLLSTRPAGDPAVVEVLLEAARRTMSSGAPDTAAALLRRAIAEPPSDGDRPEVVLELARAEHELNSAEAPRLFLLAAEDAADPVVRARALIGYAWAVHPDVARLRPHLDSCREAASAVRTQDRELALELEAARLGALLFSRDLPTSFEDEVERFRDLPGRTAAECLLLSFVARKALAGRDVAEAVAFARRAAAHPTLTSRAGHPLWRTNIIFPLLADEQYDLAEQILSRALLNAERSGSPQWLGRIGWLRAVVRHWRGDLRGAEADARLVMERQRPGKGVNACVLMAQILLDQGRTEECAAMLAGRGLDGHSEHDMPSVWLLTTTGRLRAALGDLDGARSDLEEALDRAQNFRNRVPNEHDIRVALVSVLHALGDESAAASLAHDALEAATATGVRRARGGALRVSGLVHGGTAGLEQLRQAAGILAESPSLLWRAEALVDYGAALRRHGQRTAARDPLREGMDLAHRCGAASLTQRAADELRAAGARPRRMTETGADALTPSERRVAELAAAGKTNKDIAQSLFVTLRTVEMHLSNAYTKLGIDSRQGLAHALAR</sequence>
<organism evidence="5 6">
    <name type="scientific">Lentzea aerocolonigenes</name>
    <name type="common">Lechevalieria aerocolonigenes</name>
    <name type="synonym">Saccharothrix aerocolonigenes</name>
    <dbReference type="NCBI Taxonomy" id="68170"/>
    <lineage>
        <taxon>Bacteria</taxon>
        <taxon>Bacillati</taxon>
        <taxon>Actinomycetota</taxon>
        <taxon>Actinomycetes</taxon>
        <taxon>Pseudonocardiales</taxon>
        <taxon>Pseudonocardiaceae</taxon>
        <taxon>Lentzea</taxon>
    </lineage>
</organism>
<reference evidence="5 6" key="1">
    <citation type="submission" date="2015-02" db="EMBL/GenBank/DDBJ databases">
        <authorList>
            <person name="Ju K.-S."/>
            <person name="Doroghazi J.R."/>
            <person name="Metcalf W."/>
        </authorList>
    </citation>
    <scope>NUCLEOTIDE SEQUENCE [LARGE SCALE GENOMIC DNA]</scope>
    <source>
        <strain evidence="5 6">NRRL B-16140</strain>
    </source>
</reference>
<accession>A0A0F0GU46</accession>
<dbReference type="PROSITE" id="PS00622">
    <property type="entry name" value="HTH_LUXR_1"/>
    <property type="match status" value="1"/>
</dbReference>
<keyword evidence="3" id="KW-0175">Coiled coil</keyword>
<feature type="coiled-coil region" evidence="3">
    <location>
        <begin position="703"/>
        <end position="730"/>
    </location>
</feature>
<evidence type="ECO:0000313" key="6">
    <source>
        <dbReference type="Proteomes" id="UP000033393"/>
    </source>
</evidence>
<proteinExistence type="predicted"/>
<dbReference type="InterPro" id="IPR041664">
    <property type="entry name" value="AAA_16"/>
</dbReference>
<dbReference type="GO" id="GO:0003677">
    <property type="term" value="F:DNA binding"/>
    <property type="evidence" value="ECO:0007669"/>
    <property type="project" value="InterPro"/>
</dbReference>
<dbReference type="SUPFAM" id="SSF52540">
    <property type="entry name" value="P-loop containing nucleoside triphosphate hydrolases"/>
    <property type="match status" value="1"/>
</dbReference>
<dbReference type="Pfam" id="PF00196">
    <property type="entry name" value="GerE"/>
    <property type="match status" value="1"/>
</dbReference>
<keyword evidence="6" id="KW-1185">Reference proteome</keyword>
<dbReference type="PANTHER" id="PTHR16305:SF35">
    <property type="entry name" value="TRANSCRIPTIONAL ACTIVATOR DOMAIN"/>
    <property type="match status" value="1"/>
</dbReference>
<evidence type="ECO:0000259" key="4">
    <source>
        <dbReference type="PROSITE" id="PS50043"/>
    </source>
</evidence>
<keyword evidence="2" id="KW-0067">ATP-binding</keyword>
<dbReference type="GO" id="GO:0004016">
    <property type="term" value="F:adenylate cyclase activity"/>
    <property type="evidence" value="ECO:0007669"/>
    <property type="project" value="TreeGrafter"/>
</dbReference>
<evidence type="ECO:0000256" key="3">
    <source>
        <dbReference type="SAM" id="Coils"/>
    </source>
</evidence>
<dbReference type="Pfam" id="PF13191">
    <property type="entry name" value="AAA_16"/>
    <property type="match status" value="1"/>
</dbReference>
<dbReference type="GO" id="GO:0005737">
    <property type="term" value="C:cytoplasm"/>
    <property type="evidence" value="ECO:0007669"/>
    <property type="project" value="TreeGrafter"/>
</dbReference>
<dbReference type="SUPFAM" id="SSF46894">
    <property type="entry name" value="C-terminal effector domain of the bipartite response regulators"/>
    <property type="match status" value="1"/>
</dbReference>